<dbReference type="EMBL" id="RBXT01000001">
    <property type="protein sequence ID" value="RKT79408.1"/>
    <property type="molecule type" value="Genomic_DNA"/>
</dbReference>
<dbReference type="GO" id="GO:0005525">
    <property type="term" value="F:GTP binding"/>
    <property type="evidence" value="ECO:0007669"/>
    <property type="project" value="InterPro"/>
</dbReference>
<comment type="caution">
    <text evidence="2">The sequence shown here is derived from an EMBL/GenBank/DDBJ whole genome shotgun (WGS) entry which is preliminary data.</text>
</comment>
<feature type="domain" description="G" evidence="1">
    <location>
        <begin position="92"/>
        <end position="202"/>
    </location>
</feature>
<dbReference type="InterPro" id="IPR027417">
    <property type="entry name" value="P-loop_NTPase"/>
</dbReference>
<evidence type="ECO:0000313" key="3">
    <source>
        <dbReference type="Proteomes" id="UP000278440"/>
    </source>
</evidence>
<organism evidence="2 3">
    <name type="scientific">Terracoccus luteus</name>
    <dbReference type="NCBI Taxonomy" id="53356"/>
    <lineage>
        <taxon>Bacteria</taxon>
        <taxon>Bacillati</taxon>
        <taxon>Actinomycetota</taxon>
        <taxon>Actinomycetes</taxon>
        <taxon>Micrococcales</taxon>
        <taxon>Intrasporangiaceae</taxon>
        <taxon>Terracoccus</taxon>
    </lineage>
</organism>
<gene>
    <name evidence="2" type="ORF">DFJ68_2877</name>
</gene>
<evidence type="ECO:0000259" key="1">
    <source>
        <dbReference type="Pfam" id="PF01926"/>
    </source>
</evidence>
<evidence type="ECO:0000313" key="2">
    <source>
        <dbReference type="EMBL" id="RKT79408.1"/>
    </source>
</evidence>
<sequence length="725" mass="77718">MIEAQDFSTYVRYSWFGAEPTAHDPWPHLRKAVGRLQDAAVAGDRAIRSRGEIAPQVQAGAESFGDLAASCLVGVPEPAVESAGNARTGDLRVVFMGRTQAGKSTLIEALSAGSGDRIGDGRQRFSRDVCVRPIVNLPGVAIVDTPGVGAHDGDEDRQLAFEQLPHADLVVWVGSNNSFQEEAAQALRLIAVYGKPVVVVLNCRYDLLHPIRRDDFLKDPRAAFRDVAGDLNAVLRHLARAGARPAGVVTVHAQAAFLGTQDHPDAALMWAHSDVAKLLAVLAEERDRRADQRRAIAFVDRVRNPVIRYLATLDTATESLGTHLEQGEGLVRDLSQRVARQIDRQHELLAAELDGIIESRRSWHASADVESDLNAAWRKEMSSLNSEMEQAGARHHRDLTAGLEVTISTVLSDWTNLPTPNVPLGEFTGFGSVWLNRASQAAVGLGAGAAAWVGGALLGGKVGGLLGIEGGPPLMAVTAVVGAVIGGLVATALGPVKDGLARLFLGSAEVLRRRRAELGARIHPILDDLQSEINQWREETRAATQSAMRTQFEAMSGVLAGQRSIQRWWCEVGTEINEAVGDLDAATARTLLRLSGRTGLAEEVLRARREPGSATAVEYTREGFSQAALFPPDESCELMLATGPAKPGVRAGQALSLAIGLSAAAPRTLRLTDRQANIHIEEPIPSGLTDTWSSLFSLFTASQVRITTPAPDHHPASCDHQEPQA</sequence>
<dbReference type="Proteomes" id="UP000278440">
    <property type="component" value="Unassembled WGS sequence"/>
</dbReference>
<reference evidence="2 3" key="1">
    <citation type="submission" date="2018-10" db="EMBL/GenBank/DDBJ databases">
        <title>Sequencing the genomes of 1000 actinobacteria strains.</title>
        <authorList>
            <person name="Klenk H.-P."/>
        </authorList>
    </citation>
    <scope>NUCLEOTIDE SEQUENCE [LARGE SCALE GENOMIC DNA]</scope>
    <source>
        <strain evidence="2 3">DSM 44267</strain>
    </source>
</reference>
<name>A0A495Y4G2_9MICO</name>
<dbReference type="Pfam" id="PF01926">
    <property type="entry name" value="MMR_HSR1"/>
    <property type="match status" value="1"/>
</dbReference>
<protein>
    <submittedName>
        <fullName evidence="2">50S ribosome-binding GTPase</fullName>
    </submittedName>
</protein>
<proteinExistence type="predicted"/>
<accession>A0A495Y4G2</accession>
<dbReference type="InterPro" id="IPR006073">
    <property type="entry name" value="GTP-bd"/>
</dbReference>
<dbReference type="SUPFAM" id="SSF52540">
    <property type="entry name" value="P-loop containing nucleoside triphosphate hydrolases"/>
    <property type="match status" value="1"/>
</dbReference>
<keyword evidence="3" id="KW-1185">Reference proteome</keyword>
<dbReference type="AlphaFoldDB" id="A0A495Y4G2"/>
<dbReference type="Gene3D" id="3.40.50.300">
    <property type="entry name" value="P-loop containing nucleotide triphosphate hydrolases"/>
    <property type="match status" value="1"/>
</dbReference>